<dbReference type="PANTHER" id="PTHR33571:SF12">
    <property type="entry name" value="BSL3053 PROTEIN"/>
    <property type="match status" value="1"/>
</dbReference>
<dbReference type="Gene3D" id="3.30.460.10">
    <property type="entry name" value="Beta Polymerase, domain 2"/>
    <property type="match status" value="1"/>
</dbReference>
<keyword evidence="2" id="KW-1277">Toxin-antitoxin system</keyword>
<organism evidence="11 12">
    <name type="scientific">Amycolatopsis coloradensis</name>
    <dbReference type="NCBI Taxonomy" id="76021"/>
    <lineage>
        <taxon>Bacteria</taxon>
        <taxon>Bacillati</taxon>
        <taxon>Actinomycetota</taxon>
        <taxon>Actinomycetes</taxon>
        <taxon>Pseudonocardiales</taxon>
        <taxon>Pseudonocardiaceae</taxon>
        <taxon>Amycolatopsis</taxon>
    </lineage>
</organism>
<gene>
    <name evidence="11" type="ORF">BS329_18855</name>
</gene>
<sequence length="165" mass="17941">MLREARCRARLSQTDLARRAGVAQSVISAYESDKREPGIRTLVKLIEATGHGLSVELTPMPRNLLGLPDTHLGLRLRRHRRAVIALAEQRGAHNVRVFGSVARGEDTATSDIDLLVDLDDNVGLFALAGLRRELGELLGVDVDVVPASTLKPAIRENVRAEAIAL</sequence>
<evidence type="ECO:0000256" key="9">
    <source>
        <dbReference type="ARBA" id="ARBA00038276"/>
    </source>
</evidence>
<dbReference type="InterPro" id="IPR001387">
    <property type="entry name" value="Cro/C1-type_HTH"/>
</dbReference>
<reference evidence="11 12" key="1">
    <citation type="submission" date="2016-01" db="EMBL/GenBank/DDBJ databases">
        <title>Amycolatopsis coloradensis genome sequencing and assembly.</title>
        <authorList>
            <person name="Mayilraj S."/>
        </authorList>
    </citation>
    <scope>NUCLEOTIDE SEQUENCE [LARGE SCALE GENOMIC DNA]</scope>
    <source>
        <strain evidence="11 12">DSM 44225</strain>
    </source>
</reference>
<dbReference type="InterPro" id="IPR010982">
    <property type="entry name" value="Lambda_DNA-bd_dom_sf"/>
</dbReference>
<feature type="domain" description="HTH cro/C1-type" evidence="10">
    <location>
        <begin position="2"/>
        <end position="57"/>
    </location>
</feature>
<evidence type="ECO:0000256" key="5">
    <source>
        <dbReference type="ARBA" id="ARBA00022723"/>
    </source>
</evidence>
<dbReference type="GO" id="GO:0046872">
    <property type="term" value="F:metal ion binding"/>
    <property type="evidence" value="ECO:0007669"/>
    <property type="project" value="UniProtKB-KW"/>
</dbReference>
<dbReference type="EMBL" id="MQUQ01000010">
    <property type="protein sequence ID" value="OLZ50494.1"/>
    <property type="molecule type" value="Genomic_DNA"/>
</dbReference>
<keyword evidence="8" id="KW-0460">Magnesium</keyword>
<keyword evidence="7" id="KW-0067">ATP-binding</keyword>
<keyword evidence="4" id="KW-0548">Nucleotidyltransferase</keyword>
<evidence type="ECO:0000259" key="10">
    <source>
        <dbReference type="PROSITE" id="PS50943"/>
    </source>
</evidence>
<dbReference type="CDD" id="cd00093">
    <property type="entry name" value="HTH_XRE"/>
    <property type="match status" value="1"/>
</dbReference>
<dbReference type="CDD" id="cd05403">
    <property type="entry name" value="NT_KNTase_like"/>
    <property type="match status" value="1"/>
</dbReference>
<dbReference type="Pfam" id="PF01909">
    <property type="entry name" value="NTP_transf_2"/>
    <property type="match status" value="1"/>
</dbReference>
<dbReference type="RefSeq" id="WP_076162541.1">
    <property type="nucleotide sequence ID" value="NZ_JBEZVB010000026.1"/>
</dbReference>
<comment type="cofactor">
    <cofactor evidence="1">
        <name>Mg(2+)</name>
        <dbReference type="ChEBI" id="CHEBI:18420"/>
    </cofactor>
</comment>
<evidence type="ECO:0000256" key="7">
    <source>
        <dbReference type="ARBA" id="ARBA00022840"/>
    </source>
</evidence>
<name>A0A1R0KRS2_9PSEU</name>
<evidence type="ECO:0000256" key="3">
    <source>
        <dbReference type="ARBA" id="ARBA00022679"/>
    </source>
</evidence>
<accession>A0A1R0KRS2</accession>
<dbReference type="PROSITE" id="PS50943">
    <property type="entry name" value="HTH_CROC1"/>
    <property type="match status" value="1"/>
</dbReference>
<dbReference type="Gene3D" id="1.10.260.40">
    <property type="entry name" value="lambda repressor-like DNA-binding domains"/>
    <property type="match status" value="1"/>
</dbReference>
<keyword evidence="6" id="KW-0547">Nucleotide-binding</keyword>
<keyword evidence="12" id="KW-1185">Reference proteome</keyword>
<dbReference type="SUPFAM" id="SSF81301">
    <property type="entry name" value="Nucleotidyltransferase"/>
    <property type="match status" value="1"/>
</dbReference>
<evidence type="ECO:0000256" key="2">
    <source>
        <dbReference type="ARBA" id="ARBA00022649"/>
    </source>
</evidence>
<dbReference type="Proteomes" id="UP000187486">
    <property type="component" value="Unassembled WGS sequence"/>
</dbReference>
<comment type="similarity">
    <text evidence="9">Belongs to the MntA antitoxin family.</text>
</comment>
<evidence type="ECO:0000256" key="6">
    <source>
        <dbReference type="ARBA" id="ARBA00022741"/>
    </source>
</evidence>
<keyword evidence="3 11" id="KW-0808">Transferase</keyword>
<keyword evidence="5" id="KW-0479">Metal-binding</keyword>
<evidence type="ECO:0000313" key="11">
    <source>
        <dbReference type="EMBL" id="OLZ50494.1"/>
    </source>
</evidence>
<evidence type="ECO:0000256" key="8">
    <source>
        <dbReference type="ARBA" id="ARBA00022842"/>
    </source>
</evidence>
<dbReference type="PANTHER" id="PTHR33571">
    <property type="entry name" value="SSL8005 PROTEIN"/>
    <property type="match status" value="1"/>
</dbReference>
<dbReference type="InterPro" id="IPR002934">
    <property type="entry name" value="Polymerase_NTP_transf_dom"/>
</dbReference>
<comment type="caution">
    <text evidence="11">The sequence shown here is derived from an EMBL/GenBank/DDBJ whole genome shotgun (WGS) entry which is preliminary data.</text>
</comment>
<dbReference type="InterPro" id="IPR052038">
    <property type="entry name" value="Type-VII_TA_antitoxin"/>
</dbReference>
<dbReference type="SMART" id="SM00530">
    <property type="entry name" value="HTH_XRE"/>
    <property type="match status" value="1"/>
</dbReference>
<dbReference type="GO" id="GO:0016779">
    <property type="term" value="F:nucleotidyltransferase activity"/>
    <property type="evidence" value="ECO:0007669"/>
    <property type="project" value="UniProtKB-KW"/>
</dbReference>
<evidence type="ECO:0000313" key="12">
    <source>
        <dbReference type="Proteomes" id="UP000187486"/>
    </source>
</evidence>
<dbReference type="AlphaFoldDB" id="A0A1R0KRS2"/>
<evidence type="ECO:0000256" key="1">
    <source>
        <dbReference type="ARBA" id="ARBA00001946"/>
    </source>
</evidence>
<proteinExistence type="inferred from homology"/>
<evidence type="ECO:0000256" key="4">
    <source>
        <dbReference type="ARBA" id="ARBA00022695"/>
    </source>
</evidence>
<dbReference type="STRING" id="76021.BS329_18855"/>
<dbReference type="SUPFAM" id="SSF47413">
    <property type="entry name" value="lambda repressor-like DNA-binding domains"/>
    <property type="match status" value="1"/>
</dbReference>
<dbReference type="InterPro" id="IPR043519">
    <property type="entry name" value="NT_sf"/>
</dbReference>
<dbReference type="GO" id="GO:0005524">
    <property type="term" value="F:ATP binding"/>
    <property type="evidence" value="ECO:0007669"/>
    <property type="project" value="UniProtKB-KW"/>
</dbReference>
<dbReference type="Pfam" id="PF01381">
    <property type="entry name" value="HTH_3"/>
    <property type="match status" value="1"/>
</dbReference>
<dbReference type="GO" id="GO:0003677">
    <property type="term" value="F:DNA binding"/>
    <property type="evidence" value="ECO:0007669"/>
    <property type="project" value="InterPro"/>
</dbReference>
<protein>
    <submittedName>
        <fullName evidence="11">Nucleotidyltransferase</fullName>
    </submittedName>
</protein>
<dbReference type="OrthoDB" id="9803128at2"/>